<dbReference type="InterPro" id="IPR014722">
    <property type="entry name" value="Rib_uL2_dom2"/>
</dbReference>
<sequence>MISAGDFKKGTTFMLDNSICQVIEFQHVKPGKGPAFVRVKYRNLDSGSVIENTFNPNAKYEPVVLEHHNLDFIYEDGDFFYFMDPETFEQTPLDREVFGDQIKFLKEGMTCTIKVAEGRVISADLPTFVVLEVVETEPGVRGDTATNASKNCTVETGAVVKVPLFVNTGDKIRVDTRTGEYMDRAKD</sequence>
<evidence type="ECO:0000256" key="5">
    <source>
        <dbReference type="ARBA" id="ARBA00022768"/>
    </source>
</evidence>
<dbReference type="NCBIfam" id="TIGR00038">
    <property type="entry name" value="efp"/>
    <property type="match status" value="1"/>
</dbReference>
<dbReference type="Pfam" id="PF01132">
    <property type="entry name" value="EFP"/>
    <property type="match status" value="1"/>
</dbReference>
<dbReference type="InterPro" id="IPR001059">
    <property type="entry name" value="Transl_elong_P/YeiP_cen"/>
</dbReference>
<feature type="domain" description="Elongation factor P C-terminal" evidence="11">
    <location>
        <begin position="129"/>
        <end position="184"/>
    </location>
</feature>
<dbReference type="AlphaFoldDB" id="A0A2S0KMV2"/>
<evidence type="ECO:0000259" key="12">
    <source>
        <dbReference type="SMART" id="SM01185"/>
    </source>
</evidence>
<keyword evidence="14" id="KW-1185">Reference proteome</keyword>
<comment type="subcellular location">
    <subcellularLocation>
        <location evidence="1 8">Cytoplasm</location>
    </subcellularLocation>
</comment>
<evidence type="ECO:0000256" key="9">
    <source>
        <dbReference type="NCBIfam" id="TIGR00038"/>
    </source>
</evidence>
<dbReference type="Pfam" id="PF09285">
    <property type="entry name" value="Elong-fact-P_C"/>
    <property type="match status" value="1"/>
</dbReference>
<comment type="function">
    <text evidence="7 8">Involved in peptide bond synthesis. Stimulates efficient translation and peptide-bond synthesis on native or reconstituted 70S ribosomes in vitro. Probably functions indirectly by altering the affinity of the ribosome for aminoacyl-tRNA, thus increasing their reactivity as acceptors for peptidyl transferase.</text>
</comment>
<dbReference type="Pfam" id="PF08207">
    <property type="entry name" value="EFP_N"/>
    <property type="match status" value="1"/>
</dbReference>
<feature type="domain" description="Translation elongation factor P/YeiP central" evidence="12">
    <location>
        <begin position="67"/>
        <end position="121"/>
    </location>
</feature>
<evidence type="ECO:0000256" key="8">
    <source>
        <dbReference type="HAMAP-Rule" id="MF_00141"/>
    </source>
</evidence>
<comment type="pathway">
    <text evidence="2 8">Protein biosynthesis; polypeptide chain elongation.</text>
</comment>
<dbReference type="InterPro" id="IPR015365">
    <property type="entry name" value="Elong-fact-P_C"/>
</dbReference>
<dbReference type="UniPathway" id="UPA00345"/>
<accession>A0A2S0KMV2</accession>
<dbReference type="HAMAP" id="MF_00141">
    <property type="entry name" value="EF_P"/>
    <property type="match status" value="1"/>
</dbReference>
<dbReference type="SUPFAM" id="SSF50249">
    <property type="entry name" value="Nucleic acid-binding proteins"/>
    <property type="match status" value="2"/>
</dbReference>
<dbReference type="InterPro" id="IPR013185">
    <property type="entry name" value="Transl_elong_KOW-like"/>
</dbReference>
<dbReference type="CDD" id="cd05794">
    <property type="entry name" value="S1_EF-P_repeat_2"/>
    <property type="match status" value="1"/>
</dbReference>
<dbReference type="FunFam" id="2.40.50.140:FF:000009">
    <property type="entry name" value="Elongation factor P"/>
    <property type="match status" value="1"/>
</dbReference>
<evidence type="ECO:0000256" key="1">
    <source>
        <dbReference type="ARBA" id="ARBA00004496"/>
    </source>
</evidence>
<dbReference type="OrthoDB" id="9801844at2"/>
<dbReference type="PANTHER" id="PTHR30053:SF12">
    <property type="entry name" value="ELONGATION FACTOR P (EF-P) FAMILY PROTEIN"/>
    <property type="match status" value="1"/>
</dbReference>
<evidence type="ECO:0000313" key="14">
    <source>
        <dbReference type="Proteomes" id="UP000237947"/>
    </source>
</evidence>
<dbReference type="RefSeq" id="WP_106012343.1">
    <property type="nucleotide sequence ID" value="NZ_CP027226.1"/>
</dbReference>
<evidence type="ECO:0000256" key="4">
    <source>
        <dbReference type="ARBA" id="ARBA00022490"/>
    </source>
</evidence>
<proteinExistence type="inferred from homology"/>
<evidence type="ECO:0000313" key="13">
    <source>
        <dbReference type="EMBL" id="AVM42360.1"/>
    </source>
</evidence>
<dbReference type="GO" id="GO:0003746">
    <property type="term" value="F:translation elongation factor activity"/>
    <property type="evidence" value="ECO:0007669"/>
    <property type="project" value="UniProtKB-UniRule"/>
</dbReference>
<dbReference type="CDD" id="cd04470">
    <property type="entry name" value="S1_EF-P_repeat_1"/>
    <property type="match status" value="1"/>
</dbReference>
<dbReference type="EMBL" id="CP027226">
    <property type="protein sequence ID" value="AVM42360.1"/>
    <property type="molecule type" value="Genomic_DNA"/>
</dbReference>
<dbReference type="GO" id="GO:0043043">
    <property type="term" value="P:peptide biosynthetic process"/>
    <property type="evidence" value="ECO:0007669"/>
    <property type="project" value="InterPro"/>
</dbReference>
<evidence type="ECO:0000256" key="3">
    <source>
        <dbReference type="ARBA" id="ARBA00009479"/>
    </source>
</evidence>
<dbReference type="SUPFAM" id="SSF50104">
    <property type="entry name" value="Translation proteins SH3-like domain"/>
    <property type="match status" value="1"/>
</dbReference>
<comment type="similarity">
    <text evidence="3 8 10">Belongs to the elongation factor P family.</text>
</comment>
<dbReference type="Gene3D" id="2.40.50.140">
    <property type="entry name" value="Nucleic acid-binding proteins"/>
    <property type="match status" value="2"/>
</dbReference>
<dbReference type="SMART" id="SM00841">
    <property type="entry name" value="Elong-fact-P_C"/>
    <property type="match status" value="1"/>
</dbReference>
<dbReference type="InterPro" id="IPR020599">
    <property type="entry name" value="Transl_elong_fac_P/YeiP"/>
</dbReference>
<dbReference type="Proteomes" id="UP000237947">
    <property type="component" value="Chromosome"/>
</dbReference>
<dbReference type="InterPro" id="IPR012340">
    <property type="entry name" value="NA-bd_OB-fold"/>
</dbReference>
<dbReference type="FunFam" id="2.40.50.140:FF:000004">
    <property type="entry name" value="Elongation factor P"/>
    <property type="match status" value="1"/>
</dbReference>
<dbReference type="InterPro" id="IPR011768">
    <property type="entry name" value="Transl_elongation_fac_P"/>
</dbReference>
<dbReference type="InterPro" id="IPR008991">
    <property type="entry name" value="Translation_prot_SH3-like_sf"/>
</dbReference>
<dbReference type="Gene3D" id="2.30.30.30">
    <property type="match status" value="1"/>
</dbReference>
<organism evidence="13 14">
    <name type="scientific">Fastidiosipila sanguinis</name>
    <dbReference type="NCBI Taxonomy" id="236753"/>
    <lineage>
        <taxon>Bacteria</taxon>
        <taxon>Bacillati</taxon>
        <taxon>Bacillota</taxon>
        <taxon>Clostridia</taxon>
        <taxon>Eubacteriales</taxon>
        <taxon>Oscillospiraceae</taxon>
        <taxon>Fastidiosipila</taxon>
    </lineage>
</organism>
<evidence type="ECO:0000256" key="2">
    <source>
        <dbReference type="ARBA" id="ARBA00004815"/>
    </source>
</evidence>
<dbReference type="GO" id="GO:0005829">
    <property type="term" value="C:cytosol"/>
    <property type="evidence" value="ECO:0007669"/>
    <property type="project" value="UniProtKB-ARBA"/>
</dbReference>
<gene>
    <name evidence="8 13" type="primary">efp</name>
    <name evidence="13" type="ORF">C5Q98_03565</name>
</gene>
<evidence type="ECO:0000256" key="6">
    <source>
        <dbReference type="ARBA" id="ARBA00022917"/>
    </source>
</evidence>
<dbReference type="NCBIfam" id="NF001810">
    <property type="entry name" value="PRK00529.1"/>
    <property type="match status" value="1"/>
</dbReference>
<evidence type="ECO:0000259" key="11">
    <source>
        <dbReference type="SMART" id="SM00841"/>
    </source>
</evidence>
<dbReference type="PANTHER" id="PTHR30053">
    <property type="entry name" value="ELONGATION FACTOR P"/>
    <property type="match status" value="1"/>
</dbReference>
<reference evidence="14" key="1">
    <citation type="submission" date="2018-02" db="EMBL/GenBank/DDBJ databases">
        <authorList>
            <person name="Holder M.E."/>
            <person name="Ajami N.J."/>
            <person name="Petrosino J.F."/>
        </authorList>
    </citation>
    <scope>NUCLEOTIDE SEQUENCE [LARGE SCALE GENOMIC DNA]</scope>
    <source>
        <strain evidence="14">CCUG 47711</strain>
    </source>
</reference>
<name>A0A2S0KMV2_9FIRM</name>
<evidence type="ECO:0000256" key="10">
    <source>
        <dbReference type="RuleBase" id="RU004389"/>
    </source>
</evidence>
<protein>
    <recommendedName>
        <fullName evidence="8 9">Elongation factor P</fullName>
        <shortName evidence="8">EF-P</shortName>
    </recommendedName>
</protein>
<dbReference type="FunFam" id="2.30.30.30:FF:000003">
    <property type="entry name" value="Elongation factor P"/>
    <property type="match status" value="1"/>
</dbReference>
<keyword evidence="5 8" id="KW-0251">Elongation factor</keyword>
<keyword evidence="6 8" id="KW-0648">Protein biosynthesis</keyword>
<evidence type="ECO:0000256" key="7">
    <source>
        <dbReference type="ARBA" id="ARBA00025469"/>
    </source>
</evidence>
<dbReference type="PIRSF" id="PIRSF005901">
    <property type="entry name" value="EF-P"/>
    <property type="match status" value="1"/>
</dbReference>
<keyword evidence="4 8" id="KW-0963">Cytoplasm</keyword>
<dbReference type="KEGG" id="fsa:C5Q98_03565"/>
<dbReference type="SMART" id="SM01185">
    <property type="entry name" value="EFP"/>
    <property type="match status" value="1"/>
</dbReference>